<dbReference type="AlphaFoldDB" id="A0A4U0Y7F8"/>
<feature type="signal peptide" evidence="1">
    <location>
        <begin position="1"/>
        <end position="17"/>
    </location>
</feature>
<comment type="caution">
    <text evidence="2">The sequence shown here is derived from an EMBL/GenBank/DDBJ whole genome shotgun (WGS) entry which is preliminary data.</text>
</comment>
<dbReference type="Gene3D" id="3.40.50.1110">
    <property type="entry name" value="SGNH hydrolase"/>
    <property type="match status" value="1"/>
</dbReference>
<feature type="chain" id="PRO_5020446272" description="SGNH hydrolase-type esterase domain-containing protein" evidence="1">
    <location>
        <begin position="18"/>
        <end position="153"/>
    </location>
</feature>
<dbReference type="PANTHER" id="PTHR37981">
    <property type="entry name" value="LIPASE 2"/>
    <property type="match status" value="1"/>
</dbReference>
<proteinExistence type="predicted"/>
<dbReference type="GO" id="GO:0019433">
    <property type="term" value="P:triglyceride catabolic process"/>
    <property type="evidence" value="ECO:0007669"/>
    <property type="project" value="TreeGrafter"/>
</dbReference>
<evidence type="ECO:0000313" key="3">
    <source>
        <dbReference type="Proteomes" id="UP000309340"/>
    </source>
</evidence>
<dbReference type="EMBL" id="NAJQ01000006">
    <property type="protein sequence ID" value="TKA83605.1"/>
    <property type="molecule type" value="Genomic_DNA"/>
</dbReference>
<evidence type="ECO:0008006" key="4">
    <source>
        <dbReference type="Google" id="ProtNLM"/>
    </source>
</evidence>
<dbReference type="PANTHER" id="PTHR37981:SF1">
    <property type="entry name" value="SGNH HYDROLASE-TYPE ESTERASE DOMAIN-CONTAINING PROTEIN"/>
    <property type="match status" value="1"/>
</dbReference>
<dbReference type="OrthoDB" id="21678at2759"/>
<keyword evidence="1" id="KW-0732">Signal</keyword>
<reference evidence="2 3" key="1">
    <citation type="submission" date="2017-03" db="EMBL/GenBank/DDBJ databases">
        <title>Genomes of endolithic fungi from Antarctica.</title>
        <authorList>
            <person name="Coleine C."/>
            <person name="Masonjones S."/>
            <person name="Stajich J.E."/>
        </authorList>
    </citation>
    <scope>NUCLEOTIDE SEQUENCE [LARGE SCALE GENOMIC DNA]</scope>
    <source>
        <strain evidence="2 3">CCFEE 5184</strain>
    </source>
</reference>
<dbReference type="GO" id="GO:0004806">
    <property type="term" value="F:triacylglycerol lipase activity"/>
    <property type="evidence" value="ECO:0007669"/>
    <property type="project" value="TreeGrafter"/>
</dbReference>
<name>A0A4U0Y7F8_9PEZI</name>
<sequence>MRPVLYTLASLAGHALAAGLVRRIPQQFSYAAFGDSFSAGIGAGEFFTGSADNQDNACARMKDSYPNQIVEARSLKGNAPHFDFLACSGDVLDDIDGQVSKLLGNLVDVASVSISGNESNFGNVVRDSQPLFYYKFNLNLNLNLLSRGGDHVE</sequence>
<evidence type="ECO:0000313" key="2">
    <source>
        <dbReference type="EMBL" id="TKA83605.1"/>
    </source>
</evidence>
<organism evidence="2 3">
    <name type="scientific">Friedmanniomyces simplex</name>
    <dbReference type="NCBI Taxonomy" id="329884"/>
    <lineage>
        <taxon>Eukaryota</taxon>
        <taxon>Fungi</taxon>
        <taxon>Dikarya</taxon>
        <taxon>Ascomycota</taxon>
        <taxon>Pezizomycotina</taxon>
        <taxon>Dothideomycetes</taxon>
        <taxon>Dothideomycetidae</taxon>
        <taxon>Mycosphaerellales</taxon>
        <taxon>Teratosphaeriaceae</taxon>
        <taxon>Friedmanniomyces</taxon>
    </lineage>
</organism>
<protein>
    <recommendedName>
        <fullName evidence="4">SGNH hydrolase-type esterase domain-containing protein</fullName>
    </recommendedName>
</protein>
<dbReference type="InterPro" id="IPR037460">
    <property type="entry name" value="SEST-like"/>
</dbReference>
<dbReference type="InterPro" id="IPR036514">
    <property type="entry name" value="SGNH_hydro_sf"/>
</dbReference>
<dbReference type="Proteomes" id="UP000309340">
    <property type="component" value="Unassembled WGS sequence"/>
</dbReference>
<dbReference type="STRING" id="329884.A0A4U0Y7F8"/>
<evidence type="ECO:0000256" key="1">
    <source>
        <dbReference type="SAM" id="SignalP"/>
    </source>
</evidence>
<keyword evidence="3" id="KW-1185">Reference proteome</keyword>
<accession>A0A4U0Y7F8</accession>
<gene>
    <name evidence="2" type="ORF">B0A55_00387</name>
</gene>
<dbReference type="SUPFAM" id="SSF52266">
    <property type="entry name" value="SGNH hydrolase"/>
    <property type="match status" value="1"/>
</dbReference>